<dbReference type="AlphaFoldDB" id="A0A7G9W510"/>
<dbReference type="Gene3D" id="3.30.300.210">
    <property type="entry name" value="Nutrient germinant receptor protein C, domain 3"/>
    <property type="match status" value="1"/>
</dbReference>
<dbReference type="Pfam" id="PF25198">
    <property type="entry name" value="Spore_GerAC_N"/>
    <property type="match status" value="1"/>
</dbReference>
<evidence type="ECO:0000259" key="9">
    <source>
        <dbReference type="Pfam" id="PF25198"/>
    </source>
</evidence>
<comment type="subcellular location">
    <subcellularLocation>
        <location evidence="1">Membrane</location>
        <topology evidence="1">Lipid-anchor</topology>
    </subcellularLocation>
</comment>
<keyword evidence="7" id="KW-0449">Lipoprotein</keyword>
<keyword evidence="4" id="KW-0732">Signal</keyword>
<evidence type="ECO:0000256" key="4">
    <source>
        <dbReference type="ARBA" id="ARBA00022729"/>
    </source>
</evidence>
<evidence type="ECO:0000256" key="5">
    <source>
        <dbReference type="ARBA" id="ARBA00023136"/>
    </source>
</evidence>
<name>A0A7G9W510_ALKCA</name>
<sequence>MNKNKNKSVSKLVITTLLILSLIPISGCWSRRELEDLAFILALGIDRQDDDFTLYALIGEPAQGTMAEGEDDELTVIEGTGKTISAAYDNLFEAADRRPFLSHLKIVIFSESLAQEGIKRTIDFMRRDLRIRGNTAMMVGQGDIKAILETQPALGGQPAIAIEEALRFNRERSKLFNTELYELLRDLTEEDRRIVLPIISEEEEKVAIRNAAYFENTTMKGTINNKQVLGLLWLRGEVQHGVFTVNPTRQPGRYITFQLMSTDVKVNPVHQDNGKLVFYIDINQSLVLNDDQSDLSITQMEEEAEIYIRNTVLETVNHAKEEGIDYIGFGMRYRRKYPSRWDEQKWKDQFQQSEVIIRVKTFINIEER</sequence>
<proteinExistence type="inferred from homology"/>
<evidence type="ECO:0000256" key="1">
    <source>
        <dbReference type="ARBA" id="ARBA00004635"/>
    </source>
</evidence>
<dbReference type="InterPro" id="IPR046953">
    <property type="entry name" value="Spore_GerAC-like_C"/>
</dbReference>
<gene>
    <name evidence="10" type="ORF">HYG86_02850</name>
</gene>
<dbReference type="NCBIfam" id="TIGR02887">
    <property type="entry name" value="spore_ger_x_C"/>
    <property type="match status" value="1"/>
</dbReference>
<dbReference type="Proteomes" id="UP000516160">
    <property type="component" value="Chromosome"/>
</dbReference>
<dbReference type="RefSeq" id="WP_213167437.1">
    <property type="nucleotide sequence ID" value="NZ_CP058559.1"/>
</dbReference>
<feature type="domain" description="Spore germination GerAC-like C-terminal" evidence="8">
    <location>
        <begin position="211"/>
        <end position="364"/>
    </location>
</feature>
<comment type="similarity">
    <text evidence="2">Belongs to the GerABKC lipoprotein family.</text>
</comment>
<dbReference type="KEGG" id="acae:HYG86_02850"/>
<evidence type="ECO:0000313" key="11">
    <source>
        <dbReference type="Proteomes" id="UP000516160"/>
    </source>
</evidence>
<accession>A0A7G9W510</accession>
<reference evidence="10 11" key="1">
    <citation type="submission" date="2020-07" db="EMBL/GenBank/DDBJ databases">
        <title>Alkalicella. sp. LB2 genome.</title>
        <authorList>
            <person name="Postec A."/>
            <person name="Quemeneur M."/>
        </authorList>
    </citation>
    <scope>NUCLEOTIDE SEQUENCE [LARGE SCALE GENOMIC DNA]</scope>
    <source>
        <strain evidence="10 11">LB2</strain>
    </source>
</reference>
<evidence type="ECO:0000256" key="6">
    <source>
        <dbReference type="ARBA" id="ARBA00023139"/>
    </source>
</evidence>
<dbReference type="PANTHER" id="PTHR35789">
    <property type="entry name" value="SPORE GERMINATION PROTEIN B3"/>
    <property type="match status" value="1"/>
</dbReference>
<evidence type="ECO:0000259" key="8">
    <source>
        <dbReference type="Pfam" id="PF05504"/>
    </source>
</evidence>
<keyword evidence="5" id="KW-0472">Membrane</keyword>
<evidence type="ECO:0000256" key="3">
    <source>
        <dbReference type="ARBA" id="ARBA00022544"/>
    </source>
</evidence>
<dbReference type="Pfam" id="PF05504">
    <property type="entry name" value="Spore_GerAC"/>
    <property type="match status" value="1"/>
</dbReference>
<keyword evidence="11" id="KW-1185">Reference proteome</keyword>
<keyword evidence="6" id="KW-0564">Palmitate</keyword>
<evidence type="ECO:0000256" key="2">
    <source>
        <dbReference type="ARBA" id="ARBA00007886"/>
    </source>
</evidence>
<protein>
    <submittedName>
        <fullName evidence="10">Ger(X)C family spore germination protein</fullName>
    </submittedName>
</protein>
<dbReference type="GO" id="GO:0016020">
    <property type="term" value="C:membrane"/>
    <property type="evidence" value="ECO:0007669"/>
    <property type="project" value="UniProtKB-SubCell"/>
</dbReference>
<keyword evidence="3" id="KW-0309">Germination</keyword>
<evidence type="ECO:0000313" key="10">
    <source>
        <dbReference type="EMBL" id="QNO13772.1"/>
    </source>
</evidence>
<organism evidence="10 11">
    <name type="scientific">Alkalicella caledoniensis</name>
    <dbReference type="NCBI Taxonomy" id="2731377"/>
    <lineage>
        <taxon>Bacteria</taxon>
        <taxon>Bacillati</taxon>
        <taxon>Bacillota</taxon>
        <taxon>Clostridia</taxon>
        <taxon>Eubacteriales</taxon>
        <taxon>Proteinivoracaceae</taxon>
        <taxon>Alkalicella</taxon>
    </lineage>
</organism>
<dbReference type="InterPro" id="IPR038501">
    <property type="entry name" value="Spore_GerAC_C_sf"/>
</dbReference>
<dbReference type="InterPro" id="IPR057336">
    <property type="entry name" value="GerAC_N"/>
</dbReference>
<dbReference type="GO" id="GO:0009847">
    <property type="term" value="P:spore germination"/>
    <property type="evidence" value="ECO:0007669"/>
    <property type="project" value="InterPro"/>
</dbReference>
<feature type="domain" description="Spore germination protein N-terminal" evidence="9">
    <location>
        <begin position="31"/>
        <end position="200"/>
    </location>
</feature>
<dbReference type="InterPro" id="IPR008844">
    <property type="entry name" value="Spore_GerAC-like"/>
</dbReference>
<dbReference type="PANTHER" id="PTHR35789:SF1">
    <property type="entry name" value="SPORE GERMINATION PROTEIN B3"/>
    <property type="match status" value="1"/>
</dbReference>
<evidence type="ECO:0000256" key="7">
    <source>
        <dbReference type="ARBA" id="ARBA00023288"/>
    </source>
</evidence>
<dbReference type="EMBL" id="CP058559">
    <property type="protein sequence ID" value="QNO13772.1"/>
    <property type="molecule type" value="Genomic_DNA"/>
</dbReference>